<reference evidence="2" key="2">
    <citation type="journal article" date="2015" name="Data Brief">
        <title>Shoot transcriptome of the giant reed, Arundo donax.</title>
        <authorList>
            <person name="Barrero R.A."/>
            <person name="Guerrero F.D."/>
            <person name="Moolhuijzen P."/>
            <person name="Goolsby J.A."/>
            <person name="Tidwell J."/>
            <person name="Bellgard S.E."/>
            <person name="Bellgard M.I."/>
        </authorList>
    </citation>
    <scope>NUCLEOTIDE SEQUENCE</scope>
    <source>
        <tissue evidence="2">Shoot tissue taken approximately 20 cm above the soil surface</tissue>
    </source>
</reference>
<name>A0A0A8XU76_ARUDO</name>
<organism evidence="2">
    <name type="scientific">Arundo donax</name>
    <name type="common">Giant reed</name>
    <name type="synonym">Donax arundinaceus</name>
    <dbReference type="NCBI Taxonomy" id="35708"/>
    <lineage>
        <taxon>Eukaryota</taxon>
        <taxon>Viridiplantae</taxon>
        <taxon>Streptophyta</taxon>
        <taxon>Embryophyta</taxon>
        <taxon>Tracheophyta</taxon>
        <taxon>Spermatophyta</taxon>
        <taxon>Magnoliopsida</taxon>
        <taxon>Liliopsida</taxon>
        <taxon>Poales</taxon>
        <taxon>Poaceae</taxon>
        <taxon>PACMAD clade</taxon>
        <taxon>Arundinoideae</taxon>
        <taxon>Arundineae</taxon>
        <taxon>Arundo</taxon>
    </lineage>
</organism>
<feature type="region of interest" description="Disordered" evidence="1">
    <location>
        <begin position="1"/>
        <end position="25"/>
    </location>
</feature>
<sequence>MWASVAGLTTGRRRPSAGARHSPSTKRCRCGIVAGEAIGECARSGWVGSDELGWWDPHAAAAAAQ</sequence>
<accession>A0A0A8XU76</accession>
<protein>
    <submittedName>
        <fullName evidence="2">AMADH1</fullName>
    </submittedName>
</protein>
<reference evidence="2" key="1">
    <citation type="submission" date="2014-09" db="EMBL/GenBank/DDBJ databases">
        <authorList>
            <person name="Magalhaes I.L.F."/>
            <person name="Oliveira U."/>
            <person name="Santos F.R."/>
            <person name="Vidigal T.H.D.A."/>
            <person name="Brescovit A.D."/>
            <person name="Santos A.J."/>
        </authorList>
    </citation>
    <scope>NUCLEOTIDE SEQUENCE</scope>
    <source>
        <tissue evidence="2">Shoot tissue taken approximately 20 cm above the soil surface</tissue>
    </source>
</reference>
<evidence type="ECO:0000313" key="2">
    <source>
        <dbReference type="EMBL" id="JAD16205.1"/>
    </source>
</evidence>
<dbReference type="AlphaFoldDB" id="A0A0A8XU76"/>
<dbReference type="EMBL" id="GBRH01281690">
    <property type="protein sequence ID" value="JAD16205.1"/>
    <property type="molecule type" value="Transcribed_RNA"/>
</dbReference>
<proteinExistence type="predicted"/>
<evidence type="ECO:0000256" key="1">
    <source>
        <dbReference type="SAM" id="MobiDB-lite"/>
    </source>
</evidence>